<dbReference type="EMBL" id="JAPFFF010000002">
    <property type="protein sequence ID" value="KAK8897586.1"/>
    <property type="molecule type" value="Genomic_DNA"/>
</dbReference>
<dbReference type="InterPro" id="IPR001005">
    <property type="entry name" value="SANT/Myb"/>
</dbReference>
<keyword evidence="5" id="KW-1185">Reference proteome</keyword>
<evidence type="ECO:0000256" key="1">
    <source>
        <dbReference type="SAM" id="MobiDB-lite"/>
    </source>
</evidence>
<dbReference type="Pfam" id="PF13921">
    <property type="entry name" value="Myb_DNA-bind_6"/>
    <property type="match status" value="1"/>
</dbReference>
<feature type="domain" description="HTH myb-type" evidence="3">
    <location>
        <begin position="59"/>
        <end position="109"/>
    </location>
</feature>
<evidence type="ECO:0000259" key="2">
    <source>
        <dbReference type="PROSITE" id="PS50090"/>
    </source>
</evidence>
<feature type="domain" description="Myb-like" evidence="2">
    <location>
        <begin position="106"/>
        <end position="156"/>
    </location>
</feature>
<proteinExistence type="predicted"/>
<dbReference type="SUPFAM" id="SSF46689">
    <property type="entry name" value="Homeodomain-like"/>
    <property type="match status" value="1"/>
</dbReference>
<sequence length="223" mass="26224">MSNNQPLYASSYTLSTFTSSSIESSNEKCILNPISRNYPIPVLDLNSSIIANTLGKNPRRKFSPEEDERLRCLVATNGRKKWEAIARKMPGRTGRQCRDRYQNYLVPGFFNGQWTKQEDELLMKKYKEIGSKWSNMSKFFEHRNANALKNRWNYFISQKMKKENIEKIECNQKGNEPNDETNQDQKNNDNKINQTWPFDFIDFKSINENNAYVFGDECSELWI</sequence>
<dbReference type="InterPro" id="IPR009057">
    <property type="entry name" value="Homeodomain-like_sf"/>
</dbReference>
<dbReference type="Pfam" id="PF00249">
    <property type="entry name" value="Myb_DNA-binding"/>
    <property type="match status" value="1"/>
</dbReference>
<name>A0ABR2L3L7_9EUKA</name>
<dbReference type="SMART" id="SM00717">
    <property type="entry name" value="SANT"/>
    <property type="match status" value="2"/>
</dbReference>
<evidence type="ECO:0000313" key="4">
    <source>
        <dbReference type="EMBL" id="KAK8897586.1"/>
    </source>
</evidence>
<dbReference type="Proteomes" id="UP001470230">
    <property type="component" value="Unassembled WGS sequence"/>
</dbReference>
<dbReference type="CDD" id="cd00167">
    <property type="entry name" value="SANT"/>
    <property type="match status" value="2"/>
</dbReference>
<reference evidence="4 5" key="1">
    <citation type="submission" date="2024-04" db="EMBL/GenBank/DDBJ databases">
        <title>Tritrichomonas musculus Genome.</title>
        <authorList>
            <person name="Alves-Ferreira E."/>
            <person name="Grigg M."/>
            <person name="Lorenzi H."/>
            <person name="Galac M."/>
        </authorList>
    </citation>
    <scope>NUCLEOTIDE SEQUENCE [LARGE SCALE GENOMIC DNA]</scope>
    <source>
        <strain evidence="4 5">EAF2021</strain>
    </source>
</reference>
<feature type="domain" description="Myb-like" evidence="2">
    <location>
        <begin position="59"/>
        <end position="105"/>
    </location>
</feature>
<feature type="region of interest" description="Disordered" evidence="1">
    <location>
        <begin position="172"/>
        <end position="191"/>
    </location>
</feature>
<evidence type="ECO:0000313" key="5">
    <source>
        <dbReference type="Proteomes" id="UP001470230"/>
    </source>
</evidence>
<dbReference type="PROSITE" id="PS51294">
    <property type="entry name" value="HTH_MYB"/>
    <property type="match status" value="2"/>
</dbReference>
<feature type="domain" description="HTH myb-type" evidence="3">
    <location>
        <begin position="112"/>
        <end position="160"/>
    </location>
</feature>
<gene>
    <name evidence="4" type="ORF">M9Y10_015545</name>
</gene>
<accession>A0ABR2L3L7</accession>
<protein>
    <recommendedName>
        <fullName evidence="6">Myb-like DNA-binding domain containing protein</fullName>
    </recommendedName>
</protein>
<dbReference type="Gene3D" id="1.10.10.60">
    <property type="entry name" value="Homeodomain-like"/>
    <property type="match status" value="2"/>
</dbReference>
<dbReference type="PANTHER" id="PTHR45614:SF253">
    <property type="entry name" value="CHROMOSOME UNDETERMINED SCAFFOLD_38, WHOLE GENOME SHOTGUN SEQUENCE"/>
    <property type="match status" value="1"/>
</dbReference>
<dbReference type="PANTHER" id="PTHR45614">
    <property type="entry name" value="MYB PROTEIN-RELATED"/>
    <property type="match status" value="1"/>
</dbReference>
<organism evidence="4 5">
    <name type="scientific">Tritrichomonas musculus</name>
    <dbReference type="NCBI Taxonomy" id="1915356"/>
    <lineage>
        <taxon>Eukaryota</taxon>
        <taxon>Metamonada</taxon>
        <taxon>Parabasalia</taxon>
        <taxon>Tritrichomonadida</taxon>
        <taxon>Tritrichomonadidae</taxon>
        <taxon>Tritrichomonas</taxon>
    </lineage>
</organism>
<dbReference type="InterPro" id="IPR017930">
    <property type="entry name" value="Myb_dom"/>
</dbReference>
<comment type="caution">
    <text evidence="4">The sequence shown here is derived from an EMBL/GenBank/DDBJ whole genome shotgun (WGS) entry which is preliminary data.</text>
</comment>
<dbReference type="InterPro" id="IPR050560">
    <property type="entry name" value="MYB_TF"/>
</dbReference>
<dbReference type="PROSITE" id="PS50090">
    <property type="entry name" value="MYB_LIKE"/>
    <property type="match status" value="2"/>
</dbReference>
<evidence type="ECO:0008006" key="6">
    <source>
        <dbReference type="Google" id="ProtNLM"/>
    </source>
</evidence>
<evidence type="ECO:0000259" key="3">
    <source>
        <dbReference type="PROSITE" id="PS51294"/>
    </source>
</evidence>